<gene>
    <name evidence="1" type="ORF">PRUB_b0085</name>
</gene>
<name>A0A8T0C185_9GAMM</name>
<accession>A0A8T0C185</accession>
<evidence type="ECO:0000313" key="2">
    <source>
        <dbReference type="Proteomes" id="UP000016480"/>
    </source>
</evidence>
<sequence length="64" mass="7500">MQQSGNYKQSNQNAVRVRLAEKAAAISCRVERIRKLELISKHQNWRVVTLLYHHKCTFSMNVQS</sequence>
<dbReference type="AlphaFoldDB" id="A0A8T0C185"/>
<protein>
    <submittedName>
        <fullName evidence="1">Uncharacterized protein</fullName>
    </submittedName>
</protein>
<evidence type="ECO:0000313" key="1">
    <source>
        <dbReference type="EMBL" id="KAF7781011.1"/>
    </source>
</evidence>
<dbReference type="EMBL" id="AHCD03000044">
    <property type="protein sequence ID" value="KAF7781011.1"/>
    <property type="molecule type" value="Genomic_DNA"/>
</dbReference>
<organism evidence="1 2">
    <name type="scientific">Pseudoalteromonas rubra</name>
    <dbReference type="NCBI Taxonomy" id="43658"/>
    <lineage>
        <taxon>Bacteria</taxon>
        <taxon>Pseudomonadati</taxon>
        <taxon>Pseudomonadota</taxon>
        <taxon>Gammaproteobacteria</taxon>
        <taxon>Alteromonadales</taxon>
        <taxon>Pseudoalteromonadaceae</taxon>
        <taxon>Pseudoalteromonas</taxon>
    </lineage>
</organism>
<proteinExistence type="predicted"/>
<reference evidence="1 2" key="1">
    <citation type="journal article" date="2012" name="J. Bacteriol.">
        <title>Genome sequence of the cycloprodigiosin-producing bacterial strain Pseudoalteromonas rubra ATCC 29570(T).</title>
        <authorList>
            <person name="Xie B.B."/>
            <person name="Shu Y.L."/>
            <person name="Qin Q.L."/>
            <person name="Rong J.C."/>
            <person name="Zhang X.Y."/>
            <person name="Chen X.L."/>
            <person name="Zhou B.C."/>
            <person name="Zhang Y.Z."/>
        </authorList>
    </citation>
    <scope>NUCLEOTIDE SEQUENCE [LARGE SCALE GENOMIC DNA]</scope>
    <source>
        <strain evidence="1 2">DSM 6842</strain>
    </source>
</reference>
<comment type="caution">
    <text evidence="1">The sequence shown here is derived from an EMBL/GenBank/DDBJ whole genome shotgun (WGS) entry which is preliminary data.</text>
</comment>
<dbReference type="Proteomes" id="UP000016480">
    <property type="component" value="Unassembled WGS sequence"/>
</dbReference>